<dbReference type="GO" id="GO:0009279">
    <property type="term" value="C:cell outer membrane"/>
    <property type="evidence" value="ECO:0007669"/>
    <property type="project" value="UniProtKB-SubCell"/>
</dbReference>
<dbReference type="Pfam" id="PF00593">
    <property type="entry name" value="TonB_dep_Rec_b-barrel"/>
    <property type="match status" value="1"/>
</dbReference>
<dbReference type="InterPro" id="IPR008969">
    <property type="entry name" value="CarboxyPept-like_regulatory"/>
</dbReference>
<dbReference type="Proteomes" id="UP000293347">
    <property type="component" value="Unassembled WGS sequence"/>
</dbReference>
<keyword evidence="6 12" id="KW-0732">Signal</keyword>
<accession>A0A4R0NTC2</accession>
<sequence>MSYRAIKKLFFLLLVFSFIYCGSLSAQQTDPLKRQVTISLPGDSLIRTLLTLEKRTGVSFAFNPDKLRSKKVLASRFVQVPLQQILRQLLSPNNLDFSLVGNDIVIVPVEARRWTIHGHVRDKTNGEELIGATVQIPGLEAGVTTNQYGFYSISVPEGNYQLYISHTGYETQQKYIHLSNDVQEEIELSIQSRNLEEVVIQPSRVTPNPILLNEQNFTVKQLNNAAYYAGETDVLKRLQMQNGIKAITEGSSGLFVRGGNSDQNLILLDEAVVYNPSHLYGLVSVFNSDAVNNLQVYRDYMPANFGGRLSSVIVNRMAEGNSKEYHINGGINLMSARIAAEGPIIKDKGSFILAYRRSLLDVFQNRFKLFNPSSVYYDINAKANYKLDKDNSVFYSVYIGKDNLLSENSYTNNWGNLTSTLRWNHIFNSRVFLNFSAIYSNYSNQLDLNADTLSQKSQWNTGVKDLTFKADYTYYRNPFNQIKFGVSTIYHRFIPGEMFGQNDFEFNISRDKSIESAIYYSQQIELNKSFELNYGLRLGYFRNAEEKRNLFDENGNLLKHDEIRIFVKPEPRINISYLPTVNQRLFITYNRNYQYLQLIQNSTLAFSSLEPWIPASVNIKPQRSDHFSLGYRYAPDNYNFLANAYYKKLNNQLDLMDHVQIIRNPFVRSQLRAGKSNAYGIEMEANKIAGRFVGSLAYSYSRVFRKIADLNFGNRFVANYDIPHELKLMAKFDVNSKLSFQSFFTYATGRPLTLPVGYYQHDGLNVPIFEGRNTSRFPDFSRLDFSAQYRLQTRVSGKRSLSHIISAGVYNLYNRKNPLYYHLNSSPDENKRSSVEYGFGFYPWVAYSFKL</sequence>
<dbReference type="Gene3D" id="2.60.40.1120">
    <property type="entry name" value="Carboxypeptidase-like, regulatory domain"/>
    <property type="match status" value="1"/>
</dbReference>
<evidence type="ECO:0000256" key="4">
    <source>
        <dbReference type="ARBA" id="ARBA00022496"/>
    </source>
</evidence>
<reference evidence="14 15" key="1">
    <citation type="submission" date="2019-02" db="EMBL/GenBank/DDBJ databases">
        <title>Pedobacter sp. RP-1-14 sp. nov., isolated from Arctic soil.</title>
        <authorList>
            <person name="Dahal R.H."/>
        </authorList>
    </citation>
    <scope>NUCLEOTIDE SEQUENCE [LARGE SCALE GENOMIC DNA]</scope>
    <source>
        <strain evidence="14 15">RP-1-14</strain>
    </source>
</reference>
<keyword evidence="11" id="KW-0998">Cell outer membrane</keyword>
<dbReference type="PANTHER" id="PTHR32552:SF68">
    <property type="entry name" value="FERRICHROME OUTER MEMBRANE TRANSPORTER_PHAGE RECEPTOR"/>
    <property type="match status" value="1"/>
</dbReference>
<keyword evidence="7" id="KW-0408">Iron</keyword>
<keyword evidence="2" id="KW-0813">Transport</keyword>
<keyword evidence="8" id="KW-0406">Ion transport</keyword>
<dbReference type="InterPro" id="IPR011662">
    <property type="entry name" value="Secretin/TonB_short_N"/>
</dbReference>
<dbReference type="Pfam" id="PF13715">
    <property type="entry name" value="CarbopepD_reg_2"/>
    <property type="match status" value="1"/>
</dbReference>
<evidence type="ECO:0000256" key="2">
    <source>
        <dbReference type="ARBA" id="ARBA00022448"/>
    </source>
</evidence>
<proteinExistence type="predicted"/>
<dbReference type="SMART" id="SM00965">
    <property type="entry name" value="STN"/>
    <property type="match status" value="1"/>
</dbReference>
<evidence type="ECO:0000256" key="10">
    <source>
        <dbReference type="ARBA" id="ARBA00023136"/>
    </source>
</evidence>
<evidence type="ECO:0000256" key="5">
    <source>
        <dbReference type="ARBA" id="ARBA00022692"/>
    </source>
</evidence>
<keyword evidence="9" id="KW-0798">TonB box</keyword>
<keyword evidence="4" id="KW-0410">Iron transport</keyword>
<evidence type="ECO:0000256" key="9">
    <source>
        <dbReference type="ARBA" id="ARBA00023077"/>
    </source>
</evidence>
<evidence type="ECO:0000259" key="13">
    <source>
        <dbReference type="SMART" id="SM00965"/>
    </source>
</evidence>
<keyword evidence="15" id="KW-1185">Reference proteome</keyword>
<evidence type="ECO:0000313" key="15">
    <source>
        <dbReference type="Proteomes" id="UP000293347"/>
    </source>
</evidence>
<evidence type="ECO:0000256" key="3">
    <source>
        <dbReference type="ARBA" id="ARBA00022452"/>
    </source>
</evidence>
<feature type="chain" id="PRO_5020627372" evidence="12">
    <location>
        <begin position="27"/>
        <end position="851"/>
    </location>
</feature>
<evidence type="ECO:0000256" key="11">
    <source>
        <dbReference type="ARBA" id="ARBA00023237"/>
    </source>
</evidence>
<dbReference type="InterPro" id="IPR039426">
    <property type="entry name" value="TonB-dep_rcpt-like"/>
</dbReference>
<keyword evidence="10" id="KW-0472">Membrane</keyword>
<evidence type="ECO:0000256" key="8">
    <source>
        <dbReference type="ARBA" id="ARBA00023065"/>
    </source>
</evidence>
<dbReference type="InterPro" id="IPR000531">
    <property type="entry name" value="Beta-barrel_TonB"/>
</dbReference>
<dbReference type="GO" id="GO:0015344">
    <property type="term" value="F:siderophore uptake transmembrane transporter activity"/>
    <property type="evidence" value="ECO:0007669"/>
    <property type="project" value="TreeGrafter"/>
</dbReference>
<organism evidence="14 15">
    <name type="scientific">Pedobacter psychroterrae</name>
    <dbReference type="NCBI Taxonomy" id="2530453"/>
    <lineage>
        <taxon>Bacteria</taxon>
        <taxon>Pseudomonadati</taxon>
        <taxon>Bacteroidota</taxon>
        <taxon>Sphingobacteriia</taxon>
        <taxon>Sphingobacteriales</taxon>
        <taxon>Sphingobacteriaceae</taxon>
        <taxon>Pedobacter</taxon>
    </lineage>
</organism>
<dbReference type="SUPFAM" id="SSF49464">
    <property type="entry name" value="Carboxypeptidase regulatory domain-like"/>
    <property type="match status" value="1"/>
</dbReference>
<keyword evidence="3" id="KW-1134">Transmembrane beta strand</keyword>
<dbReference type="Gene3D" id="3.55.50.30">
    <property type="match status" value="1"/>
</dbReference>
<evidence type="ECO:0000256" key="7">
    <source>
        <dbReference type="ARBA" id="ARBA00023004"/>
    </source>
</evidence>
<keyword evidence="14" id="KW-0675">Receptor</keyword>
<feature type="signal peptide" evidence="12">
    <location>
        <begin position="1"/>
        <end position="26"/>
    </location>
</feature>
<dbReference type="SUPFAM" id="SSF56935">
    <property type="entry name" value="Porins"/>
    <property type="match status" value="1"/>
</dbReference>
<dbReference type="PANTHER" id="PTHR32552">
    <property type="entry name" value="FERRICHROME IRON RECEPTOR-RELATED"/>
    <property type="match status" value="1"/>
</dbReference>
<dbReference type="RefSeq" id="WP_131593917.1">
    <property type="nucleotide sequence ID" value="NZ_SJSL01000001.1"/>
</dbReference>
<comment type="caution">
    <text evidence="14">The sequence shown here is derived from an EMBL/GenBank/DDBJ whole genome shotgun (WGS) entry which is preliminary data.</text>
</comment>
<evidence type="ECO:0000256" key="12">
    <source>
        <dbReference type="SAM" id="SignalP"/>
    </source>
</evidence>
<evidence type="ECO:0000256" key="6">
    <source>
        <dbReference type="ARBA" id="ARBA00022729"/>
    </source>
</evidence>
<dbReference type="Pfam" id="PF07660">
    <property type="entry name" value="STN"/>
    <property type="match status" value="1"/>
</dbReference>
<dbReference type="EMBL" id="SJSL01000001">
    <property type="protein sequence ID" value="TCD03368.1"/>
    <property type="molecule type" value="Genomic_DNA"/>
</dbReference>
<comment type="subcellular location">
    <subcellularLocation>
        <location evidence="1">Cell outer membrane</location>
        <topology evidence="1">Multi-pass membrane protein</topology>
    </subcellularLocation>
</comment>
<dbReference type="AlphaFoldDB" id="A0A4R0NTC2"/>
<keyword evidence="5" id="KW-0812">Transmembrane</keyword>
<dbReference type="OrthoDB" id="9803050at2"/>
<evidence type="ECO:0000313" key="14">
    <source>
        <dbReference type="EMBL" id="TCD03368.1"/>
    </source>
</evidence>
<gene>
    <name evidence="14" type="ORF">EZ437_05200</name>
</gene>
<protein>
    <submittedName>
        <fullName evidence="14">TonB-dependent receptor</fullName>
    </submittedName>
</protein>
<evidence type="ECO:0000256" key="1">
    <source>
        <dbReference type="ARBA" id="ARBA00004571"/>
    </source>
</evidence>
<dbReference type="InterPro" id="IPR036942">
    <property type="entry name" value="Beta-barrel_TonB_sf"/>
</dbReference>
<dbReference type="Gene3D" id="2.40.170.20">
    <property type="entry name" value="TonB-dependent receptor, beta-barrel domain"/>
    <property type="match status" value="1"/>
</dbReference>
<name>A0A4R0NTC2_9SPHI</name>
<feature type="domain" description="Secretin/TonB short N-terminal" evidence="13">
    <location>
        <begin position="58"/>
        <end position="109"/>
    </location>
</feature>